<organism evidence="2 3">
    <name type="scientific">Microvirga lotononidis</name>
    <dbReference type="NCBI Taxonomy" id="864069"/>
    <lineage>
        <taxon>Bacteria</taxon>
        <taxon>Pseudomonadati</taxon>
        <taxon>Pseudomonadota</taxon>
        <taxon>Alphaproteobacteria</taxon>
        <taxon>Hyphomicrobiales</taxon>
        <taxon>Methylobacteriaceae</taxon>
        <taxon>Microvirga</taxon>
    </lineage>
</organism>
<dbReference type="OrthoDB" id="4545778at2"/>
<evidence type="ECO:0000313" key="3">
    <source>
        <dbReference type="Proteomes" id="UP000003947"/>
    </source>
</evidence>
<dbReference type="Gene3D" id="3.90.1530.10">
    <property type="entry name" value="Conserved hypothetical protein from pyrococcus furiosus pfu- 392566-001, ParB domain"/>
    <property type="match status" value="1"/>
</dbReference>
<dbReference type="InterPro" id="IPR036086">
    <property type="entry name" value="ParB/Sulfiredoxin_sf"/>
</dbReference>
<proteinExistence type="predicted"/>
<dbReference type="InterPro" id="IPR003115">
    <property type="entry name" value="ParB_N"/>
</dbReference>
<dbReference type="AlphaFoldDB" id="I4Z2L5"/>
<dbReference type="SUPFAM" id="SSF110849">
    <property type="entry name" value="ParB/Sulfiredoxin"/>
    <property type="match status" value="1"/>
</dbReference>
<dbReference type="EMBL" id="JH660637">
    <property type="protein sequence ID" value="EIM30457.1"/>
    <property type="molecule type" value="Genomic_DNA"/>
</dbReference>
<dbReference type="STRING" id="864069.MicloDRAFT_00007060"/>
<feature type="domain" description="ParB-like N-terminal" evidence="1">
    <location>
        <begin position="32"/>
        <end position="125"/>
    </location>
</feature>
<evidence type="ECO:0000259" key="1">
    <source>
        <dbReference type="SMART" id="SM00470"/>
    </source>
</evidence>
<dbReference type="InterPro" id="IPR046681">
    <property type="entry name" value="DUF6551"/>
</dbReference>
<dbReference type="SMART" id="SM00470">
    <property type="entry name" value="ParB"/>
    <property type="match status" value="1"/>
</dbReference>
<sequence length="287" mass="31471">MIQSHAEYRTITTHGYPLPTSPHEPGPAPQLQWIEINQLVVDPSYQRDIGKKGRLNVNRIVEGFEWSKFAPVVVAPLEGGLFAIVDGQHRTTAALLRGIEKVLCQIVYVDRAKQAEAYAAVNGNVTKTTPQQLFHAKLAARDKAALAVAEICAAGGVEIIRGNFSSQNPKPGRTQAIGAITRCFDRYGRDTVITALQCITQTGDGNPGQVRATIIEALCDVLHSMPIWRDAGEALLRALDDFDFADMWESIISGRNFVLSPAVQDLIAERIRHHLSLKLSDENKEAA</sequence>
<dbReference type="Pfam" id="PF20188">
    <property type="entry name" value="DUF6551"/>
    <property type="match status" value="1"/>
</dbReference>
<dbReference type="RefSeq" id="WP_009489311.1">
    <property type="nucleotide sequence ID" value="NZ_CP141048.1"/>
</dbReference>
<gene>
    <name evidence="2" type="ORF">MicloDRAFT_00007060</name>
</gene>
<dbReference type="eggNOG" id="COG1475">
    <property type="taxonomic scope" value="Bacteria"/>
</dbReference>
<reference evidence="2 3" key="1">
    <citation type="submission" date="2012-02" db="EMBL/GenBank/DDBJ databases">
        <title>Improved High-Quality Draft sequence of Microvirga sp. WSM3557.</title>
        <authorList>
            <consortium name="US DOE Joint Genome Institute"/>
            <person name="Lucas S."/>
            <person name="Han J."/>
            <person name="Lapidus A."/>
            <person name="Cheng J.-F."/>
            <person name="Goodwin L."/>
            <person name="Pitluck S."/>
            <person name="Peters L."/>
            <person name="Zhang X."/>
            <person name="Detter J.C."/>
            <person name="Han C."/>
            <person name="Tapia R."/>
            <person name="Land M."/>
            <person name="Hauser L."/>
            <person name="Kyrpides N."/>
            <person name="Ivanova N."/>
            <person name="Pagani I."/>
            <person name="Brau L."/>
            <person name="Yates R."/>
            <person name="O'Hara G."/>
            <person name="Rui T."/>
            <person name="Howieson J."/>
            <person name="Reeve W."/>
            <person name="Woyke T."/>
        </authorList>
    </citation>
    <scope>NUCLEOTIDE SEQUENCE [LARGE SCALE GENOMIC DNA]</scope>
    <source>
        <strain evidence="2 3">WSM3557</strain>
    </source>
</reference>
<keyword evidence="3" id="KW-1185">Reference proteome</keyword>
<dbReference type="PATRIC" id="fig|864069.3.peg.783"/>
<accession>I4Z2L5</accession>
<evidence type="ECO:0000313" key="2">
    <source>
        <dbReference type="EMBL" id="EIM30457.1"/>
    </source>
</evidence>
<dbReference type="Proteomes" id="UP000003947">
    <property type="component" value="Unassembled WGS sequence"/>
</dbReference>
<protein>
    <submittedName>
        <fullName evidence="2">ParB-like nuclease</fullName>
    </submittedName>
</protein>
<dbReference type="HOGENOM" id="CLU_076572_0_0_5"/>
<name>I4Z2L5_9HYPH</name>